<evidence type="ECO:0000313" key="9">
    <source>
        <dbReference type="Proteomes" id="UP000007305"/>
    </source>
</evidence>
<dbReference type="PANTHER" id="PTHR33911:SF1">
    <property type="entry name" value="RRNA-PROCESSING PROTEIN EFG1"/>
    <property type="match status" value="1"/>
</dbReference>
<reference evidence="8" key="2">
    <citation type="submission" date="2019-07" db="EMBL/GenBank/DDBJ databases">
        <authorList>
            <person name="Seetharam A."/>
            <person name="Woodhouse M."/>
            <person name="Cannon E."/>
        </authorList>
    </citation>
    <scope>NUCLEOTIDE SEQUENCE [LARGE SCALE GENOMIC DNA]</scope>
    <source>
        <strain evidence="8">cv. B73</strain>
    </source>
</reference>
<reference evidence="9" key="1">
    <citation type="submission" date="2015-12" db="EMBL/GenBank/DDBJ databases">
        <title>Update maize B73 reference genome by single molecule sequencing technologies.</title>
        <authorList>
            <consortium name="Maize Genome Sequencing Project"/>
            <person name="Ware D."/>
        </authorList>
    </citation>
    <scope>NUCLEOTIDE SEQUENCE [LARGE SCALE GENOMIC DNA]</scope>
    <source>
        <strain evidence="9">cv. B73</strain>
    </source>
</reference>
<evidence type="ECO:0000256" key="2">
    <source>
        <dbReference type="ARBA" id="ARBA00006916"/>
    </source>
</evidence>
<keyword evidence="5" id="KW-0698">rRNA processing</keyword>
<comment type="subcellular location">
    <subcellularLocation>
        <location evidence="1">Nucleus</location>
        <location evidence="1">Nucleolus</location>
    </subcellularLocation>
</comment>
<dbReference type="EnsemblPlants" id="Zm00001eb034960_T001">
    <property type="protein sequence ID" value="Zm00001eb034960_P001"/>
    <property type="gene ID" value="Zm00001eb034960"/>
</dbReference>
<dbReference type="AlphaFoldDB" id="A0A804LT97"/>
<evidence type="ECO:0000256" key="5">
    <source>
        <dbReference type="ARBA" id="ARBA00022552"/>
    </source>
</evidence>
<dbReference type="Proteomes" id="UP000007305">
    <property type="component" value="Chromosome 1"/>
</dbReference>
<keyword evidence="9" id="KW-1185">Reference proteome</keyword>
<keyword evidence="7" id="KW-0539">Nucleus</keyword>
<evidence type="ECO:0000256" key="3">
    <source>
        <dbReference type="ARBA" id="ARBA00018689"/>
    </source>
</evidence>
<comment type="similarity">
    <text evidence="2">Belongs to the EFG1 family.</text>
</comment>
<dbReference type="GO" id="GO:0005730">
    <property type="term" value="C:nucleolus"/>
    <property type="evidence" value="ECO:0007669"/>
    <property type="project" value="UniProtKB-SubCell"/>
</dbReference>
<dbReference type="Pfam" id="PF10153">
    <property type="entry name" value="Efg1"/>
    <property type="match status" value="1"/>
</dbReference>
<name>A0A804LT97_MAIZE</name>
<proteinExistence type="inferred from homology"/>
<reference evidence="8" key="3">
    <citation type="submission" date="2021-05" db="UniProtKB">
        <authorList>
            <consortium name="EnsemblPlants"/>
        </authorList>
    </citation>
    <scope>IDENTIFICATION</scope>
    <source>
        <strain evidence="8">cv. B73</strain>
    </source>
</reference>
<evidence type="ECO:0000256" key="6">
    <source>
        <dbReference type="ARBA" id="ARBA00023054"/>
    </source>
</evidence>
<accession>A0A804LT97</accession>
<keyword evidence="6" id="KW-0175">Coiled coil</keyword>
<dbReference type="InParanoid" id="A0A804LT97"/>
<evidence type="ECO:0000256" key="4">
    <source>
        <dbReference type="ARBA" id="ARBA00019827"/>
    </source>
</evidence>
<evidence type="ECO:0000256" key="1">
    <source>
        <dbReference type="ARBA" id="ARBA00004604"/>
    </source>
</evidence>
<sequence>MLFSYCSMFNFQDLPDEIRVAQEKKLEELKRQQELQNQLVVQRTLQFRDRKIKFFERRKIERMIRRLEKQQRSNGDGVNNNLSKLREDLEYVRVSFLHYCPAHDDMTYKYHYNFVFCDVSFSLH</sequence>
<evidence type="ECO:0000313" key="8">
    <source>
        <dbReference type="EnsemblPlants" id="Zm00001eb034960_P001"/>
    </source>
</evidence>
<dbReference type="GO" id="GO:0000462">
    <property type="term" value="P:maturation of SSU-rRNA from tricistronic rRNA transcript (SSU-rRNA, 5.8S rRNA, LSU-rRNA)"/>
    <property type="evidence" value="ECO:0000318"/>
    <property type="project" value="GO_Central"/>
</dbReference>
<dbReference type="PANTHER" id="PTHR33911">
    <property type="entry name" value="RRNA-PROCESSING PROTEIN EFG1"/>
    <property type="match status" value="1"/>
</dbReference>
<protein>
    <recommendedName>
        <fullName evidence="3">rRNA-processing protein EFG1</fullName>
    </recommendedName>
    <alternativeName>
        <fullName evidence="4">rRNA-processing protein efg1</fullName>
    </alternativeName>
</protein>
<dbReference type="InterPro" id="IPR050786">
    <property type="entry name" value="EFG1_rRNA-proc"/>
</dbReference>
<dbReference type="Gramene" id="Zm00001eb034960_T001">
    <property type="protein sequence ID" value="Zm00001eb034960_P001"/>
    <property type="gene ID" value="Zm00001eb034960"/>
</dbReference>
<evidence type="ECO:0000256" key="7">
    <source>
        <dbReference type="ARBA" id="ARBA00023242"/>
    </source>
</evidence>
<organism evidence="8 9">
    <name type="scientific">Zea mays</name>
    <name type="common">Maize</name>
    <dbReference type="NCBI Taxonomy" id="4577"/>
    <lineage>
        <taxon>Eukaryota</taxon>
        <taxon>Viridiplantae</taxon>
        <taxon>Streptophyta</taxon>
        <taxon>Embryophyta</taxon>
        <taxon>Tracheophyta</taxon>
        <taxon>Spermatophyta</taxon>
        <taxon>Magnoliopsida</taxon>
        <taxon>Liliopsida</taxon>
        <taxon>Poales</taxon>
        <taxon>Poaceae</taxon>
        <taxon>PACMAD clade</taxon>
        <taxon>Panicoideae</taxon>
        <taxon>Andropogonodae</taxon>
        <taxon>Andropogoneae</taxon>
        <taxon>Tripsacinae</taxon>
        <taxon>Zea</taxon>
    </lineage>
</organism>
<dbReference type="InterPro" id="IPR019310">
    <property type="entry name" value="Efg1"/>
</dbReference>